<evidence type="ECO:0000313" key="1">
    <source>
        <dbReference type="EMBL" id="TQM01777.1"/>
    </source>
</evidence>
<proteinExistence type="predicted"/>
<evidence type="ECO:0008006" key="3">
    <source>
        <dbReference type="Google" id="ProtNLM"/>
    </source>
</evidence>
<dbReference type="Proteomes" id="UP000315677">
    <property type="component" value="Unassembled WGS sequence"/>
</dbReference>
<comment type="caution">
    <text evidence="1">The sequence shown here is derived from an EMBL/GenBank/DDBJ whole genome shotgun (WGS) entry which is preliminary data.</text>
</comment>
<organism evidence="1 2">
    <name type="scientific">Pseudonocardia kunmingensis</name>
    <dbReference type="NCBI Taxonomy" id="630975"/>
    <lineage>
        <taxon>Bacteria</taxon>
        <taxon>Bacillati</taxon>
        <taxon>Actinomycetota</taxon>
        <taxon>Actinomycetes</taxon>
        <taxon>Pseudonocardiales</taxon>
        <taxon>Pseudonocardiaceae</taxon>
        <taxon>Pseudonocardia</taxon>
    </lineage>
</organism>
<reference evidence="1 2" key="1">
    <citation type="submission" date="2019-06" db="EMBL/GenBank/DDBJ databases">
        <title>Sequencing the genomes of 1000 actinobacteria strains.</title>
        <authorList>
            <person name="Klenk H.-P."/>
        </authorList>
    </citation>
    <scope>NUCLEOTIDE SEQUENCE [LARGE SCALE GENOMIC DNA]</scope>
    <source>
        <strain evidence="1 2">DSM 45301</strain>
    </source>
</reference>
<evidence type="ECO:0000313" key="2">
    <source>
        <dbReference type="Proteomes" id="UP000315677"/>
    </source>
</evidence>
<dbReference type="RefSeq" id="WP_142064624.1">
    <property type="nucleotide sequence ID" value="NZ_VFPA01000008.1"/>
</dbReference>
<accession>A0A543CXE0</accession>
<dbReference type="EMBL" id="VFPA01000008">
    <property type="protein sequence ID" value="TQM01777.1"/>
    <property type="molecule type" value="Genomic_DNA"/>
</dbReference>
<keyword evidence="2" id="KW-1185">Reference proteome</keyword>
<name>A0A543CXE0_9PSEU</name>
<gene>
    <name evidence="1" type="ORF">FB558_8292</name>
</gene>
<protein>
    <recommendedName>
        <fullName evidence="3">Major facilitator superfamily (MFS) profile domain-containing protein</fullName>
    </recommendedName>
</protein>
<sequence length="64" mass="6646">MANGAMSTMTLGSIVFLFARAFGVGTTLVAVMGGLGPFVTGVISDVTGSSRIPIYLWPGCWCCR</sequence>
<dbReference type="AlphaFoldDB" id="A0A543CXE0"/>